<sequence length="114" mass="12047">MFVASGMPEASSSSEKPEETMLGKTVLITGSTSGIGLHAAKRFYSMGASVVITFRDAEKGKAAVEAVLSSATPAEEQSLMMLDLTSAPCNRWTVFAERRSILYASLTCSYATPG</sequence>
<reference evidence="3" key="1">
    <citation type="submission" date="2023-06" db="EMBL/GenBank/DDBJ databases">
        <authorList>
            <person name="Delattre M."/>
        </authorList>
    </citation>
    <scope>NUCLEOTIDE SEQUENCE</scope>
    <source>
        <strain evidence="3">AF72</strain>
    </source>
</reference>
<dbReference type="InterPro" id="IPR002347">
    <property type="entry name" value="SDR_fam"/>
</dbReference>
<keyword evidence="2" id="KW-0560">Oxidoreductase</keyword>
<dbReference type="Gene3D" id="3.40.50.720">
    <property type="entry name" value="NAD(P)-binding Rossmann-like Domain"/>
    <property type="match status" value="1"/>
</dbReference>
<accession>A0AA36D212</accession>
<gene>
    <name evidence="3" type="ORF">MSPICULIGERA_LOCUS16390</name>
</gene>
<organism evidence="3 4">
    <name type="scientific">Mesorhabditis spiculigera</name>
    <dbReference type="NCBI Taxonomy" id="96644"/>
    <lineage>
        <taxon>Eukaryota</taxon>
        <taxon>Metazoa</taxon>
        <taxon>Ecdysozoa</taxon>
        <taxon>Nematoda</taxon>
        <taxon>Chromadorea</taxon>
        <taxon>Rhabditida</taxon>
        <taxon>Rhabditina</taxon>
        <taxon>Rhabditomorpha</taxon>
        <taxon>Rhabditoidea</taxon>
        <taxon>Rhabditidae</taxon>
        <taxon>Mesorhabditinae</taxon>
        <taxon>Mesorhabditis</taxon>
    </lineage>
</organism>
<dbReference type="Pfam" id="PF00106">
    <property type="entry name" value="adh_short"/>
    <property type="match status" value="1"/>
</dbReference>
<keyword evidence="4" id="KW-1185">Reference proteome</keyword>
<dbReference type="Proteomes" id="UP001177023">
    <property type="component" value="Unassembled WGS sequence"/>
</dbReference>
<evidence type="ECO:0000313" key="4">
    <source>
        <dbReference type="Proteomes" id="UP001177023"/>
    </source>
</evidence>
<evidence type="ECO:0000256" key="1">
    <source>
        <dbReference type="ARBA" id="ARBA00006484"/>
    </source>
</evidence>
<comment type="caution">
    <text evidence="3">The sequence shown here is derived from an EMBL/GenBank/DDBJ whole genome shotgun (WGS) entry which is preliminary data.</text>
</comment>
<dbReference type="SUPFAM" id="SSF51735">
    <property type="entry name" value="NAD(P)-binding Rossmann-fold domains"/>
    <property type="match status" value="1"/>
</dbReference>
<dbReference type="EMBL" id="CATQJA010002653">
    <property type="protein sequence ID" value="CAJ0578129.1"/>
    <property type="molecule type" value="Genomic_DNA"/>
</dbReference>
<name>A0AA36D212_9BILA</name>
<evidence type="ECO:0000256" key="2">
    <source>
        <dbReference type="ARBA" id="ARBA00023002"/>
    </source>
</evidence>
<dbReference type="PANTHER" id="PTHR24320">
    <property type="entry name" value="RETINOL DEHYDROGENASE"/>
    <property type="match status" value="1"/>
</dbReference>
<evidence type="ECO:0000313" key="3">
    <source>
        <dbReference type="EMBL" id="CAJ0578129.1"/>
    </source>
</evidence>
<proteinExistence type="inferred from homology"/>
<dbReference type="InterPro" id="IPR036291">
    <property type="entry name" value="NAD(P)-bd_dom_sf"/>
</dbReference>
<dbReference type="AlphaFoldDB" id="A0AA36D212"/>
<comment type="similarity">
    <text evidence="1">Belongs to the short-chain dehydrogenases/reductases (SDR) family.</text>
</comment>
<protein>
    <submittedName>
        <fullName evidence="3">Uncharacterized protein</fullName>
    </submittedName>
</protein>
<feature type="non-terminal residue" evidence="3">
    <location>
        <position position="1"/>
    </location>
</feature>
<dbReference type="GO" id="GO:0016491">
    <property type="term" value="F:oxidoreductase activity"/>
    <property type="evidence" value="ECO:0007669"/>
    <property type="project" value="UniProtKB-KW"/>
</dbReference>
<dbReference type="PANTHER" id="PTHR24320:SF285">
    <property type="entry name" value="RETINOL DEHYDROGENASE 14"/>
    <property type="match status" value="1"/>
</dbReference>